<dbReference type="AlphaFoldDB" id="X1UG02"/>
<feature type="transmembrane region" description="Helical" evidence="2">
    <location>
        <begin position="28"/>
        <end position="46"/>
    </location>
</feature>
<dbReference type="GO" id="GO:0005507">
    <property type="term" value="F:copper ion binding"/>
    <property type="evidence" value="ECO:0007669"/>
    <property type="project" value="TreeGrafter"/>
</dbReference>
<name>X1UG02_9ZZZZ</name>
<evidence type="ECO:0000256" key="1">
    <source>
        <dbReference type="ARBA" id="ARBA00022967"/>
    </source>
</evidence>
<dbReference type="GO" id="GO:0016020">
    <property type="term" value="C:membrane"/>
    <property type="evidence" value="ECO:0007669"/>
    <property type="project" value="TreeGrafter"/>
</dbReference>
<keyword evidence="1" id="KW-1278">Translocase</keyword>
<accession>X1UG02</accession>
<keyword evidence="2" id="KW-1133">Transmembrane helix</keyword>
<evidence type="ECO:0000256" key="2">
    <source>
        <dbReference type="SAM" id="Phobius"/>
    </source>
</evidence>
<keyword evidence="2" id="KW-0472">Membrane</keyword>
<sequence>MTIARALTLEQKKEFIEKKKQKKLIRKLIVGAILSIIIFSISLNIIPGLSAMSDQVRFIILFILTLPVQVWVGSQFYKGLVVVFKYRTADMNTLIAIGTLSAFIYSTIVTFFPKLFTRAGIELHVYFETAAIIITLILLGRFLEAR</sequence>
<evidence type="ECO:0000313" key="3">
    <source>
        <dbReference type="EMBL" id="GAJ02472.1"/>
    </source>
</evidence>
<organism evidence="3">
    <name type="scientific">marine sediment metagenome</name>
    <dbReference type="NCBI Taxonomy" id="412755"/>
    <lineage>
        <taxon>unclassified sequences</taxon>
        <taxon>metagenomes</taxon>
        <taxon>ecological metagenomes</taxon>
    </lineage>
</organism>
<feature type="transmembrane region" description="Helical" evidence="2">
    <location>
        <begin position="58"/>
        <end position="77"/>
    </location>
</feature>
<feature type="transmembrane region" description="Helical" evidence="2">
    <location>
        <begin position="89"/>
        <end position="112"/>
    </location>
</feature>
<keyword evidence="2" id="KW-0812">Transmembrane</keyword>
<dbReference type="PANTHER" id="PTHR43520">
    <property type="entry name" value="ATP7, ISOFORM B"/>
    <property type="match status" value="1"/>
</dbReference>
<proteinExistence type="predicted"/>
<dbReference type="EMBL" id="BARW01017579">
    <property type="protein sequence ID" value="GAJ02472.1"/>
    <property type="molecule type" value="Genomic_DNA"/>
</dbReference>
<feature type="transmembrane region" description="Helical" evidence="2">
    <location>
        <begin position="124"/>
        <end position="143"/>
    </location>
</feature>
<dbReference type="PANTHER" id="PTHR43520:SF8">
    <property type="entry name" value="P-TYPE CU(+) TRANSPORTER"/>
    <property type="match status" value="1"/>
</dbReference>
<dbReference type="GO" id="GO:0043682">
    <property type="term" value="F:P-type divalent copper transporter activity"/>
    <property type="evidence" value="ECO:0007669"/>
    <property type="project" value="TreeGrafter"/>
</dbReference>
<comment type="caution">
    <text evidence="3">The sequence shown here is derived from an EMBL/GenBank/DDBJ whole genome shotgun (WGS) entry which is preliminary data.</text>
</comment>
<feature type="non-terminal residue" evidence="3">
    <location>
        <position position="146"/>
    </location>
</feature>
<gene>
    <name evidence="3" type="ORF">S12H4_30323</name>
</gene>
<protein>
    <submittedName>
        <fullName evidence="3">Uncharacterized protein</fullName>
    </submittedName>
</protein>
<reference evidence="3" key="1">
    <citation type="journal article" date="2014" name="Front. Microbiol.">
        <title>High frequency of phylogenetically diverse reductive dehalogenase-homologous genes in deep subseafloor sedimentary metagenomes.</title>
        <authorList>
            <person name="Kawai M."/>
            <person name="Futagami T."/>
            <person name="Toyoda A."/>
            <person name="Takaki Y."/>
            <person name="Nishi S."/>
            <person name="Hori S."/>
            <person name="Arai W."/>
            <person name="Tsubouchi T."/>
            <person name="Morono Y."/>
            <person name="Uchiyama I."/>
            <person name="Ito T."/>
            <person name="Fujiyama A."/>
            <person name="Inagaki F."/>
            <person name="Takami H."/>
        </authorList>
    </citation>
    <scope>NUCLEOTIDE SEQUENCE</scope>
    <source>
        <strain evidence="3">Expedition CK06-06</strain>
    </source>
</reference>
<dbReference type="GO" id="GO:0055070">
    <property type="term" value="P:copper ion homeostasis"/>
    <property type="evidence" value="ECO:0007669"/>
    <property type="project" value="TreeGrafter"/>
</dbReference>